<dbReference type="EMBL" id="JBGEWD010000014">
    <property type="protein sequence ID" value="MEY8001178.1"/>
    <property type="molecule type" value="Genomic_DNA"/>
</dbReference>
<protein>
    <recommendedName>
        <fullName evidence="3">Phage protein</fullName>
    </recommendedName>
</protein>
<sequence>MLKQQYNTMAELTRIIAESFSLSHVDAEKYAKKLKNMALKEYRKAFRK</sequence>
<accession>A0ABV4BQX1</accession>
<organism evidence="1 2">
    <name type="scientific">Clostridium moutaii</name>
    <dbReference type="NCBI Taxonomy" id="3240932"/>
    <lineage>
        <taxon>Bacteria</taxon>
        <taxon>Bacillati</taxon>
        <taxon>Bacillota</taxon>
        <taxon>Clostridia</taxon>
        <taxon>Eubacteriales</taxon>
        <taxon>Clostridiaceae</taxon>
        <taxon>Clostridium</taxon>
    </lineage>
</organism>
<keyword evidence="2" id="KW-1185">Reference proteome</keyword>
<proteinExistence type="predicted"/>
<evidence type="ECO:0008006" key="3">
    <source>
        <dbReference type="Google" id="ProtNLM"/>
    </source>
</evidence>
<evidence type="ECO:0000313" key="1">
    <source>
        <dbReference type="EMBL" id="MEY8001178.1"/>
    </source>
</evidence>
<evidence type="ECO:0000313" key="2">
    <source>
        <dbReference type="Proteomes" id="UP001564657"/>
    </source>
</evidence>
<reference evidence="1 2" key="1">
    <citation type="submission" date="2024-08" db="EMBL/GenBank/DDBJ databases">
        <title>Clostridium lapicellarii sp. nov., and Clostridium renhuaiense sp. nov., two species isolated from the mud in a fermentation cellar used for producing sauce-flavour Chinese liquors.</title>
        <authorList>
            <person name="Yang F."/>
            <person name="Wang H."/>
            <person name="Chen L.Q."/>
            <person name="Zhou N."/>
            <person name="Lu J.J."/>
            <person name="Pu X.X."/>
            <person name="Wan B."/>
            <person name="Wang L."/>
            <person name="Liu S.J."/>
        </authorList>
    </citation>
    <scope>NUCLEOTIDE SEQUENCE [LARGE SCALE GENOMIC DNA]</scope>
    <source>
        <strain evidence="1 2">MT-5</strain>
    </source>
</reference>
<gene>
    <name evidence="1" type="ORF">AB8U03_13435</name>
</gene>
<dbReference type="Proteomes" id="UP001564657">
    <property type="component" value="Unassembled WGS sequence"/>
</dbReference>
<comment type="caution">
    <text evidence="1">The sequence shown here is derived from an EMBL/GenBank/DDBJ whole genome shotgun (WGS) entry which is preliminary data.</text>
</comment>
<dbReference type="RefSeq" id="WP_369705072.1">
    <property type="nucleotide sequence ID" value="NZ_JBGEWD010000014.1"/>
</dbReference>
<name>A0ABV4BQX1_9CLOT</name>